<comment type="caution">
    <text evidence="1">The sequence shown here is derived from an EMBL/GenBank/DDBJ whole genome shotgun (WGS) entry which is preliminary data.</text>
</comment>
<reference evidence="1 2" key="1">
    <citation type="submission" date="2018-08" db="EMBL/GenBank/DDBJ databases">
        <title>A genome reference for cultivated species of the human gut microbiota.</title>
        <authorList>
            <person name="Zou Y."/>
            <person name="Xue W."/>
            <person name="Luo G."/>
        </authorList>
    </citation>
    <scope>NUCLEOTIDE SEQUENCE [LARGE SCALE GENOMIC DNA]</scope>
    <source>
        <strain evidence="1 2">AF11-14</strain>
    </source>
</reference>
<sequence>MISKRDSSDGSIEEVRNPEIRQPNRSLDYGFGFYTTTSYEQAKKWVERRMKDKGVAVGYINIYELDDNALKNMKSLFFEKPTEEWVNFVMRNRTDRQFIHDYDVVYGPVANDSVYTQFALYEGGIISLPTLIKELKTYKLVDQYLFHTEKSLLAIKFVESEIIQL</sequence>
<evidence type="ECO:0000313" key="1">
    <source>
        <dbReference type="EMBL" id="RGW66694.1"/>
    </source>
</evidence>
<dbReference type="RefSeq" id="WP_118140743.1">
    <property type="nucleotide sequence ID" value="NZ_QSAQ01000030.1"/>
</dbReference>
<gene>
    <name evidence="1" type="ORF">DWV60_11180</name>
</gene>
<dbReference type="AlphaFoldDB" id="A0AA92U328"/>
<dbReference type="InterPro" id="IPR025051">
    <property type="entry name" value="DUF3990"/>
</dbReference>
<dbReference type="EMBL" id="QSAQ01000030">
    <property type="protein sequence ID" value="RGW66694.1"/>
    <property type="molecule type" value="Genomic_DNA"/>
</dbReference>
<evidence type="ECO:0000313" key="2">
    <source>
        <dbReference type="Proteomes" id="UP000286077"/>
    </source>
</evidence>
<accession>A0AA92U328</accession>
<dbReference type="Pfam" id="PF13151">
    <property type="entry name" value="DUF3990"/>
    <property type="match status" value="1"/>
</dbReference>
<protein>
    <submittedName>
        <fullName evidence="1">DUF3990 domain-containing protein</fullName>
    </submittedName>
</protein>
<proteinExistence type="predicted"/>
<name>A0AA92U328_9BACT</name>
<organism evidence="1 2">
    <name type="scientific">Segatella copri</name>
    <dbReference type="NCBI Taxonomy" id="165179"/>
    <lineage>
        <taxon>Bacteria</taxon>
        <taxon>Pseudomonadati</taxon>
        <taxon>Bacteroidota</taxon>
        <taxon>Bacteroidia</taxon>
        <taxon>Bacteroidales</taxon>
        <taxon>Prevotellaceae</taxon>
        <taxon>Segatella</taxon>
    </lineage>
</organism>
<dbReference type="Proteomes" id="UP000286077">
    <property type="component" value="Unassembled WGS sequence"/>
</dbReference>